<keyword evidence="4 6" id="KW-1133">Transmembrane helix</keyword>
<dbReference type="AlphaFoldDB" id="A0A2N0NYL7"/>
<dbReference type="PANTHER" id="PTHR10582">
    <property type="entry name" value="TRANSIENT RECEPTOR POTENTIAL ION CHANNEL PROTEIN"/>
    <property type="match status" value="1"/>
</dbReference>
<evidence type="ECO:0000256" key="2">
    <source>
        <dbReference type="ARBA" id="ARBA00022692"/>
    </source>
</evidence>
<keyword evidence="2 6" id="KW-0812">Transmembrane</keyword>
<dbReference type="VEuPathDB" id="FungiDB:RhiirA1_469143"/>
<organism evidence="8 9">
    <name type="scientific">Rhizophagus irregularis</name>
    <dbReference type="NCBI Taxonomy" id="588596"/>
    <lineage>
        <taxon>Eukaryota</taxon>
        <taxon>Fungi</taxon>
        <taxon>Fungi incertae sedis</taxon>
        <taxon>Mucoromycota</taxon>
        <taxon>Glomeromycotina</taxon>
        <taxon>Glomeromycetes</taxon>
        <taxon>Glomerales</taxon>
        <taxon>Glomeraceae</taxon>
        <taxon>Rhizophagus</taxon>
    </lineage>
</organism>
<feature type="transmembrane region" description="Helical" evidence="6">
    <location>
        <begin position="475"/>
        <end position="494"/>
    </location>
</feature>
<gene>
    <name evidence="8" type="ORF">RhiirA5_429361</name>
</gene>
<dbReference type="InterPro" id="IPR005821">
    <property type="entry name" value="Ion_trans_dom"/>
</dbReference>
<dbReference type="PANTHER" id="PTHR10582:SF2">
    <property type="entry name" value="INACTIVE"/>
    <property type="match status" value="1"/>
</dbReference>
<evidence type="ECO:0000256" key="1">
    <source>
        <dbReference type="ARBA" id="ARBA00004141"/>
    </source>
</evidence>
<evidence type="ECO:0000256" key="5">
    <source>
        <dbReference type="ARBA" id="ARBA00023136"/>
    </source>
</evidence>
<evidence type="ECO:0000259" key="7">
    <source>
        <dbReference type="Pfam" id="PF00520"/>
    </source>
</evidence>
<evidence type="ECO:0000256" key="4">
    <source>
        <dbReference type="ARBA" id="ARBA00022989"/>
    </source>
</evidence>
<evidence type="ECO:0000256" key="3">
    <source>
        <dbReference type="ARBA" id="ARBA00022737"/>
    </source>
</evidence>
<dbReference type="Proteomes" id="UP000232722">
    <property type="component" value="Unassembled WGS sequence"/>
</dbReference>
<dbReference type="Pfam" id="PF00520">
    <property type="entry name" value="Ion_trans"/>
    <property type="match status" value="1"/>
</dbReference>
<reference evidence="8 9" key="1">
    <citation type="submission" date="2016-04" db="EMBL/GenBank/DDBJ databases">
        <title>Genome analyses suggest a sexual origin of heterokaryosis in a supposedly ancient asexual fungus.</title>
        <authorList>
            <person name="Ropars J."/>
            <person name="Sedzielewska K."/>
            <person name="Noel J."/>
            <person name="Charron P."/>
            <person name="Farinelli L."/>
            <person name="Marton T."/>
            <person name="Kruger M."/>
            <person name="Pelin A."/>
            <person name="Brachmann A."/>
            <person name="Corradi N."/>
        </authorList>
    </citation>
    <scope>NUCLEOTIDE SEQUENCE [LARGE SCALE GENOMIC DNA]</scope>
    <source>
        <strain evidence="8 9">A5</strain>
    </source>
</reference>
<keyword evidence="3" id="KW-0677">Repeat</keyword>
<dbReference type="GO" id="GO:0005886">
    <property type="term" value="C:plasma membrane"/>
    <property type="evidence" value="ECO:0007669"/>
    <property type="project" value="TreeGrafter"/>
</dbReference>
<proteinExistence type="predicted"/>
<dbReference type="VEuPathDB" id="FungiDB:RhiirFUN_021473"/>
<accession>A0A2N0NYL7</accession>
<dbReference type="GO" id="GO:0098703">
    <property type="term" value="P:calcium ion import across plasma membrane"/>
    <property type="evidence" value="ECO:0007669"/>
    <property type="project" value="TreeGrafter"/>
</dbReference>
<reference evidence="8 9" key="2">
    <citation type="submission" date="2017-09" db="EMBL/GenBank/DDBJ databases">
        <title>Extensive intraspecific genome diversity in a model arbuscular mycorrhizal fungus.</title>
        <authorList>
            <person name="Chen E.C."/>
            <person name="Morin E."/>
            <person name="Beaudet D."/>
            <person name="Noel J."/>
            <person name="Ndikumana S."/>
            <person name="Charron P."/>
            <person name="St-Onge C."/>
            <person name="Giorgi J."/>
            <person name="Grigoriev I.V."/>
            <person name="Roux C."/>
            <person name="Martin F.M."/>
            <person name="Corradi N."/>
        </authorList>
    </citation>
    <scope>NUCLEOTIDE SEQUENCE [LARGE SCALE GENOMIC DNA]</scope>
    <source>
        <strain evidence="8 9">A5</strain>
    </source>
</reference>
<comment type="subcellular location">
    <subcellularLocation>
        <location evidence="1">Membrane</location>
        <topology evidence="1">Multi-pass membrane protein</topology>
    </subcellularLocation>
</comment>
<feature type="domain" description="Ion transport" evidence="7">
    <location>
        <begin position="476"/>
        <end position="698"/>
    </location>
</feature>
<keyword evidence="5 6" id="KW-0472">Membrane</keyword>
<evidence type="ECO:0000313" key="9">
    <source>
        <dbReference type="Proteomes" id="UP000232722"/>
    </source>
</evidence>
<sequence>MTTQVQVILKFGEQKKAFSINELKRLIVTAKRPSQKTEFNIYKWFMVENTDVSNGKVVFKIDGEQFRAIHEITIQRTIFGENDAVTDEYEYQSCNLEAWNNYDNTKTISGRFLNNDKRLLLIIGQNSIQLWKSKSINFVDFNNFKNFENSNLVYILISDSIEPEKKAKFQINDDMTTIITHACRSLAYLYKHTKSIYSRKKYQKFISRIMYIIKDFIKNYPDNWKLMELHKPQSKYTYNNYLESASDLKLKLFEDLELNNESLKPANDLELALKFCQGRDAVMLAYLLEYYSENSMTHIGWIINVTKILPELSKFSYNDYYGSYMDRFRDGNSHDRLLYKPCFGEMRYNFPIRRFKELSVCQGTLKVYVPLTSIVPKNSLSYKKVREDILPDIYMVSLPNFTTHNFRVVEKDGKGIFKGIKNFIYLLGYIFLPPGYKILEDKYFSSFHQIKKREKEFFRVPAIEAAINSRWHDTMAYWMGPLYFYAIFLTYFSYLSQLLLNGDEEKYRTKYITTFNIIDLSSIILGIIVFSLISFTVKTSNETIMILTLMTTLVLWIELLLWFRLFSVMAINIFIFGNILRKIMPFFIFMLILIIGFGNSMFILFQELSSLYYLKASNYTLYNGTVNLTLTGPSQDNPISTIWESILSMYYLSTGNLNNYDYWPLKLLTFMANVILVLVILNMLIALMNDTFNKAKEDGNLGLLIYRAELVNDFEKLDTFSFYNSSYICYLRDPELMKKWMKKSQELSKTKLYSWFNESINKENITYDEIDITSWYELISGNEDYQDSSPTPDHMTLWF</sequence>
<dbReference type="EMBL" id="LLXJ01002117">
    <property type="protein sequence ID" value="PKB99659.1"/>
    <property type="molecule type" value="Genomic_DNA"/>
</dbReference>
<dbReference type="VEuPathDB" id="FungiDB:FUN_009651"/>
<evidence type="ECO:0000313" key="8">
    <source>
        <dbReference type="EMBL" id="PKB99659.1"/>
    </source>
</evidence>
<protein>
    <recommendedName>
        <fullName evidence="7">Ion transport domain-containing protein</fullName>
    </recommendedName>
</protein>
<dbReference type="InterPro" id="IPR024862">
    <property type="entry name" value="TRPV"/>
</dbReference>
<comment type="caution">
    <text evidence="8">The sequence shown here is derived from an EMBL/GenBank/DDBJ whole genome shotgun (WGS) entry which is preliminary data.</text>
</comment>
<name>A0A2N0NYL7_9GLOM</name>
<feature type="transmembrane region" description="Helical" evidence="6">
    <location>
        <begin position="515"/>
        <end position="537"/>
    </location>
</feature>
<dbReference type="GO" id="GO:0005216">
    <property type="term" value="F:monoatomic ion channel activity"/>
    <property type="evidence" value="ECO:0007669"/>
    <property type="project" value="InterPro"/>
</dbReference>
<feature type="transmembrane region" description="Helical" evidence="6">
    <location>
        <begin position="667"/>
        <end position="687"/>
    </location>
</feature>
<feature type="transmembrane region" description="Helical" evidence="6">
    <location>
        <begin position="583"/>
        <end position="605"/>
    </location>
</feature>
<evidence type="ECO:0000256" key="6">
    <source>
        <dbReference type="SAM" id="Phobius"/>
    </source>
</evidence>